<evidence type="ECO:0000256" key="3">
    <source>
        <dbReference type="ARBA" id="ARBA00004496"/>
    </source>
</evidence>
<dbReference type="InterPro" id="IPR001216">
    <property type="entry name" value="P-phosphate_BS"/>
</dbReference>
<dbReference type="RefSeq" id="XP_044297501.1">
    <property type="nucleotide sequence ID" value="XM_044441566.1"/>
</dbReference>
<dbReference type="InterPro" id="IPR001926">
    <property type="entry name" value="TrpB-like_PALP"/>
</dbReference>
<evidence type="ECO:0000259" key="27">
    <source>
        <dbReference type="PROSITE" id="PS51371"/>
    </source>
</evidence>
<dbReference type="SUPFAM" id="SSF53686">
    <property type="entry name" value="Tryptophan synthase beta subunit-like PLP-dependent enzymes"/>
    <property type="match status" value="1"/>
</dbReference>
<dbReference type="GO" id="GO:0004122">
    <property type="term" value="F:cystathionine beta-synthase activity"/>
    <property type="evidence" value="ECO:0007669"/>
    <property type="project" value="UniProtKB-UniRule"/>
</dbReference>
<keyword evidence="29" id="KW-1185">Reference proteome</keyword>
<dbReference type="Gene3D" id="3.40.50.1100">
    <property type="match status" value="2"/>
</dbReference>
<evidence type="ECO:0000256" key="2">
    <source>
        <dbReference type="ARBA" id="ARBA00004123"/>
    </source>
</evidence>
<keyword evidence="8" id="KW-0963">Cytoplasm</keyword>
<evidence type="ECO:0000256" key="26">
    <source>
        <dbReference type="SAM" id="MobiDB-lite"/>
    </source>
</evidence>
<dbReference type="GO" id="GO:0005634">
    <property type="term" value="C:nucleus"/>
    <property type="evidence" value="ECO:0007669"/>
    <property type="project" value="UniProtKB-SubCell"/>
</dbReference>
<dbReference type="Pfam" id="PF00571">
    <property type="entry name" value="CBS"/>
    <property type="match status" value="1"/>
</dbReference>
<dbReference type="InterPro" id="IPR000644">
    <property type="entry name" value="CBS_dom"/>
</dbReference>
<dbReference type="PROSITE" id="PS51371">
    <property type="entry name" value="CBS"/>
    <property type="match status" value="1"/>
</dbReference>
<dbReference type="GO" id="GO:0005737">
    <property type="term" value="C:cytoplasm"/>
    <property type="evidence" value="ECO:0007669"/>
    <property type="project" value="UniProtKB-SubCell"/>
</dbReference>
<dbReference type="GO" id="GO:0006535">
    <property type="term" value="P:cysteine biosynthetic process from serine"/>
    <property type="evidence" value="ECO:0007669"/>
    <property type="project" value="UniProtKB-UniRule"/>
</dbReference>
<dbReference type="Pfam" id="PF00291">
    <property type="entry name" value="PALP"/>
    <property type="match status" value="1"/>
</dbReference>
<keyword evidence="10" id="KW-0597">Phosphoprotein</keyword>
<evidence type="ECO:0000256" key="12">
    <source>
        <dbReference type="ARBA" id="ARBA00022617"/>
    </source>
</evidence>
<dbReference type="AlphaFoldDB" id="A0A8D2LEJ2"/>
<dbReference type="UniPathway" id="UPA00136">
    <property type="reaction ID" value="UER00201"/>
</dbReference>
<keyword evidence="11 25" id="KW-0028">Amino-acid biosynthesis</keyword>
<keyword evidence="14" id="KW-0832">Ubl conjugation</keyword>
<dbReference type="RefSeq" id="XP_044297502.1">
    <property type="nucleotide sequence ID" value="XM_044441567.1"/>
</dbReference>
<comment type="function">
    <text evidence="22">Hydro-lyase catalyzing the first step of the transsulfuration pathway, where the hydroxyl group of L-serine is displaced by L-homocysteine in a beta-replacement reaction to form L-cystathionine, the precursor of L-cysteine. This catabolic route allows the elimination of L-methionine and the toxic metabolite L-homocysteine. Also involved in the production of hydrogen sulfide, a gasotransmitter with signaling and cytoprotective effects on neurons.</text>
</comment>
<evidence type="ECO:0000256" key="9">
    <source>
        <dbReference type="ARBA" id="ARBA00022499"/>
    </source>
</evidence>
<evidence type="ECO:0000256" key="4">
    <source>
        <dbReference type="ARBA" id="ARBA00005003"/>
    </source>
</evidence>
<proteinExistence type="inferred from homology"/>
<evidence type="ECO:0000256" key="25">
    <source>
        <dbReference type="RuleBase" id="RU361204"/>
    </source>
</evidence>
<evidence type="ECO:0000313" key="29">
    <source>
        <dbReference type="Proteomes" id="UP000694545"/>
    </source>
</evidence>
<keyword evidence="17 24" id="KW-0129">CBS domain</keyword>
<evidence type="ECO:0000256" key="16">
    <source>
        <dbReference type="ARBA" id="ARBA00023004"/>
    </source>
</evidence>
<keyword evidence="13" id="KW-0479">Metal-binding</keyword>
<keyword evidence="18 25" id="KW-0198">Cysteine biosynthesis</keyword>
<evidence type="ECO:0000256" key="18">
    <source>
        <dbReference type="ARBA" id="ARBA00023192"/>
    </source>
</evidence>
<keyword evidence="15 25" id="KW-0663">Pyridoxal phosphate</keyword>
<dbReference type="FunFam" id="3.40.50.1100:FF:000003">
    <property type="entry name" value="Cystathionine beta-synthase"/>
    <property type="match status" value="1"/>
</dbReference>
<comment type="cofactor">
    <cofactor evidence="1 25">
        <name>pyridoxal 5'-phosphate</name>
        <dbReference type="ChEBI" id="CHEBI:597326"/>
    </cofactor>
</comment>
<dbReference type="FunFam" id="3.40.50.1100:FF:000118">
    <property type="entry name" value="Related to CYS4-cystathionine beta-synthase"/>
    <property type="match status" value="1"/>
</dbReference>
<dbReference type="GO" id="GO:0050667">
    <property type="term" value="P:homocysteine metabolic process"/>
    <property type="evidence" value="ECO:0007669"/>
    <property type="project" value="UniProtKB-ARBA"/>
</dbReference>
<organism evidence="28 29">
    <name type="scientific">Varanus komodoensis</name>
    <name type="common">Komodo dragon</name>
    <dbReference type="NCBI Taxonomy" id="61221"/>
    <lineage>
        <taxon>Eukaryota</taxon>
        <taxon>Metazoa</taxon>
        <taxon>Chordata</taxon>
        <taxon>Craniata</taxon>
        <taxon>Vertebrata</taxon>
        <taxon>Euteleostomi</taxon>
        <taxon>Lepidosauria</taxon>
        <taxon>Squamata</taxon>
        <taxon>Bifurcata</taxon>
        <taxon>Unidentata</taxon>
        <taxon>Episquamata</taxon>
        <taxon>Toxicofera</taxon>
        <taxon>Anguimorpha</taxon>
        <taxon>Paleoanguimorpha</taxon>
        <taxon>Varanoidea</taxon>
        <taxon>Varanidae</taxon>
        <taxon>Varanus</taxon>
    </lineage>
</organism>
<evidence type="ECO:0000256" key="13">
    <source>
        <dbReference type="ARBA" id="ARBA00022723"/>
    </source>
</evidence>
<evidence type="ECO:0000256" key="15">
    <source>
        <dbReference type="ARBA" id="ARBA00022898"/>
    </source>
</evidence>
<evidence type="ECO:0000256" key="7">
    <source>
        <dbReference type="ARBA" id="ARBA00012041"/>
    </source>
</evidence>
<keyword evidence="19 25" id="KW-0456">Lyase</keyword>
<feature type="region of interest" description="Disordered" evidence="26">
    <location>
        <begin position="66"/>
        <end position="86"/>
    </location>
</feature>
<comment type="catalytic activity">
    <reaction evidence="23 25">
        <text>L-homocysteine + L-serine = L,L-cystathionine + H2O</text>
        <dbReference type="Rhea" id="RHEA:10112"/>
        <dbReference type="ChEBI" id="CHEBI:15377"/>
        <dbReference type="ChEBI" id="CHEBI:33384"/>
        <dbReference type="ChEBI" id="CHEBI:58161"/>
        <dbReference type="ChEBI" id="CHEBI:58199"/>
        <dbReference type="EC" id="4.2.1.22"/>
    </reaction>
</comment>
<dbReference type="EC" id="4.2.1.22" evidence="7 25"/>
<evidence type="ECO:0000256" key="19">
    <source>
        <dbReference type="ARBA" id="ARBA00023239"/>
    </source>
</evidence>
<dbReference type="GO" id="GO:0046872">
    <property type="term" value="F:metal ion binding"/>
    <property type="evidence" value="ECO:0007669"/>
    <property type="project" value="UniProtKB-KW"/>
</dbReference>
<reference evidence="28" key="1">
    <citation type="submission" date="2025-08" db="UniProtKB">
        <authorList>
            <consortium name="Ensembl"/>
        </authorList>
    </citation>
    <scope>IDENTIFICATION</scope>
</reference>
<evidence type="ECO:0000256" key="1">
    <source>
        <dbReference type="ARBA" id="ARBA00001933"/>
    </source>
</evidence>
<dbReference type="InterPro" id="IPR046342">
    <property type="entry name" value="CBS_dom_sf"/>
</dbReference>
<dbReference type="PANTHER" id="PTHR10314">
    <property type="entry name" value="CYSTATHIONINE BETA-SYNTHASE"/>
    <property type="match status" value="1"/>
</dbReference>
<dbReference type="PROSITE" id="PS00901">
    <property type="entry name" value="CYS_SYNTHASE"/>
    <property type="match status" value="1"/>
</dbReference>
<comment type="pathway">
    <text evidence="4">Amino-acid biosynthesis; L-cysteine biosynthesis; L-cysteine from L-homocysteine and L-serine: step 1/2.</text>
</comment>
<keyword evidence="16" id="KW-0408">Iron</keyword>
<dbReference type="Ensembl" id="ENSVKKT00000021239.1">
    <property type="protein sequence ID" value="ENSVKKP00000020724.1"/>
    <property type="gene ID" value="ENSVKKG00000013927.1"/>
</dbReference>
<dbReference type="Proteomes" id="UP000694545">
    <property type="component" value="Unplaced"/>
</dbReference>
<dbReference type="InterPro" id="IPR046353">
    <property type="entry name" value="CBS_C"/>
</dbReference>
<dbReference type="FunFam" id="3.10.580.10:FF:000014">
    <property type="entry name" value="Cystathionine beta-synthase"/>
    <property type="match status" value="1"/>
</dbReference>
<dbReference type="InterPro" id="IPR036052">
    <property type="entry name" value="TrpB-like_PALP_sf"/>
</dbReference>
<keyword evidence="12" id="KW-0349">Heme</keyword>
<evidence type="ECO:0000256" key="22">
    <source>
        <dbReference type="ARBA" id="ARBA00045425"/>
    </source>
</evidence>
<dbReference type="Gene3D" id="3.10.580.10">
    <property type="entry name" value="CBS-domain"/>
    <property type="match status" value="1"/>
</dbReference>
<evidence type="ECO:0000256" key="23">
    <source>
        <dbReference type="ARBA" id="ARBA00047490"/>
    </source>
</evidence>
<gene>
    <name evidence="28" type="primary">LOC123029065</name>
</gene>
<dbReference type="InterPro" id="IPR005857">
    <property type="entry name" value="Cysta_beta_synth"/>
</dbReference>
<evidence type="ECO:0000256" key="10">
    <source>
        <dbReference type="ARBA" id="ARBA00022553"/>
    </source>
</evidence>
<evidence type="ECO:0000313" key="28">
    <source>
        <dbReference type="Ensembl" id="ENSVKKP00000020724.1"/>
    </source>
</evidence>
<evidence type="ECO:0000256" key="14">
    <source>
        <dbReference type="ARBA" id="ARBA00022843"/>
    </source>
</evidence>
<dbReference type="SUPFAM" id="SSF54631">
    <property type="entry name" value="CBS-domain pair"/>
    <property type="match status" value="1"/>
</dbReference>
<protein>
    <recommendedName>
        <fullName evidence="21 25">Cystathionine beta-synthase</fullName>
        <ecNumber evidence="7 25">4.2.1.22</ecNumber>
    </recommendedName>
</protein>
<evidence type="ECO:0000256" key="24">
    <source>
        <dbReference type="PROSITE-ProRule" id="PRU00703"/>
    </source>
</evidence>
<dbReference type="GO" id="GO:0019343">
    <property type="term" value="P:cysteine biosynthetic process via cystathionine"/>
    <property type="evidence" value="ECO:0007669"/>
    <property type="project" value="UniProtKB-UniRule"/>
</dbReference>
<reference evidence="28" key="2">
    <citation type="submission" date="2025-09" db="UniProtKB">
        <authorList>
            <consortium name="Ensembl"/>
        </authorList>
    </citation>
    <scope>IDENTIFICATION</scope>
</reference>
<sequence length="566" mass="62472">MAGPTYVYSNDIMPSLPAEAEMNTLSCSHISASCITNGGLEKEPCTSPEKERKWIRPDTPSRCTWELGKPPSESPHHHHHVTPSEVPNIMPDILKKIGDTPMVRINKIGKQSGLKCELLAKCEFFNAGGSVKDRISLRMVEDAERDGVLKPGDTIIEPTSGNTGIGLALAAAVKGYRCIIVMPEKMSMEKVDVLRALGAEIVRTPTTARFDSPESHVGVAWRLKNEIPNSHILDQYRNASNPLAHYDTTAEEILQQCEGKVDMVVAGAGTGGTITGIARKIKEKCPECKIIGVDPEGSILAEPEELNASDKTTYEVEGIGYDFIPTVLDRSLVDKWYKCNDEESFAFARMLIREEGLLCGGSSGSAMSVAVKAAKQLKEGQRCVVLLPDSVRNYMSKFLSDKWMNQKGFMTEEDDIIHKPWWWNLKVQELSLSAPLTVLPSVTCEKTIAILREKGFDQVPVVDESGVILGMVTLGNMLSSVLAGKVQPSDQVNKIIYKQFKKIHLHDNLGKLSQILEIDHFALVVHEQIQYHSDGNSSKRQMVFGVVTAIDLLNFVTTREQQNKAT</sequence>
<dbReference type="SMART" id="SM00116">
    <property type="entry name" value="CBS"/>
    <property type="match status" value="1"/>
</dbReference>
<evidence type="ECO:0000256" key="21">
    <source>
        <dbReference type="ARBA" id="ARBA00026192"/>
    </source>
</evidence>
<keyword evidence="9" id="KW-1017">Isopeptide bond</keyword>
<evidence type="ECO:0000256" key="20">
    <source>
        <dbReference type="ARBA" id="ARBA00023242"/>
    </source>
</evidence>
<evidence type="ECO:0000256" key="6">
    <source>
        <dbReference type="ARBA" id="ARBA00011881"/>
    </source>
</evidence>
<dbReference type="CDD" id="cd01561">
    <property type="entry name" value="CBS_like"/>
    <property type="match status" value="1"/>
</dbReference>
<dbReference type="CDD" id="cd04608">
    <property type="entry name" value="CBS_pair_CBS"/>
    <property type="match status" value="1"/>
</dbReference>
<evidence type="ECO:0000256" key="5">
    <source>
        <dbReference type="ARBA" id="ARBA00007103"/>
    </source>
</evidence>
<keyword evidence="20" id="KW-0539">Nucleus</keyword>
<evidence type="ECO:0000256" key="11">
    <source>
        <dbReference type="ARBA" id="ARBA00022605"/>
    </source>
</evidence>
<evidence type="ECO:0000256" key="8">
    <source>
        <dbReference type="ARBA" id="ARBA00022490"/>
    </source>
</evidence>
<name>A0A8D2LEJ2_VARKO</name>
<comment type="subunit">
    <text evidence="6">Homotetramer.</text>
</comment>
<feature type="domain" description="CBS" evidence="27">
    <location>
        <begin position="431"/>
        <end position="489"/>
    </location>
</feature>
<dbReference type="GeneID" id="123029065"/>
<dbReference type="InterPro" id="IPR050214">
    <property type="entry name" value="Cys_Synth/Cystath_Beta-Synth"/>
</dbReference>
<dbReference type="NCBIfam" id="TIGR01137">
    <property type="entry name" value="cysta_beta"/>
    <property type="match status" value="1"/>
</dbReference>
<accession>A0A8D2LEJ2</accession>
<comment type="similarity">
    <text evidence="5 25">Belongs to the cysteine synthase/cystathionine beta-synthase family.</text>
</comment>
<comment type="subcellular location">
    <subcellularLocation>
        <location evidence="3">Cytoplasm</location>
    </subcellularLocation>
    <subcellularLocation>
        <location evidence="2">Nucleus</location>
    </subcellularLocation>
</comment>
<evidence type="ECO:0000256" key="17">
    <source>
        <dbReference type="ARBA" id="ARBA00023122"/>
    </source>
</evidence>